<dbReference type="OrthoDB" id="44867at2759"/>
<keyword evidence="3" id="KW-1185">Reference proteome</keyword>
<dbReference type="InterPro" id="IPR036575">
    <property type="entry name" value="TFIIS_cen_dom_sf"/>
</dbReference>
<reference evidence="2 3" key="1">
    <citation type="submission" date="2018-06" db="EMBL/GenBank/DDBJ databases">
        <title>Comparative genomics reveals the genomic features of Rhizophagus irregularis, R. cerebriforme, R. diaphanum and Gigaspora rosea, and their symbiotic lifestyle signature.</title>
        <authorList>
            <person name="Morin E."/>
            <person name="San Clemente H."/>
            <person name="Chen E.C.H."/>
            <person name="De La Providencia I."/>
            <person name="Hainaut M."/>
            <person name="Kuo A."/>
            <person name="Kohler A."/>
            <person name="Murat C."/>
            <person name="Tang N."/>
            <person name="Roy S."/>
            <person name="Loubradou J."/>
            <person name="Henrissat B."/>
            <person name="Grigoriev I.V."/>
            <person name="Corradi N."/>
            <person name="Roux C."/>
            <person name="Martin F.M."/>
        </authorList>
    </citation>
    <scope>NUCLEOTIDE SEQUENCE [LARGE SCALE GENOMIC DNA]</scope>
    <source>
        <strain evidence="2 3">DAOM 227022</strain>
    </source>
</reference>
<dbReference type="Pfam" id="PF07500">
    <property type="entry name" value="TFIIS_M"/>
    <property type="match status" value="1"/>
</dbReference>
<dbReference type="STRING" id="658196.A0A397SMD3"/>
<organism evidence="2 3">
    <name type="scientific">Glomus cerebriforme</name>
    <dbReference type="NCBI Taxonomy" id="658196"/>
    <lineage>
        <taxon>Eukaryota</taxon>
        <taxon>Fungi</taxon>
        <taxon>Fungi incertae sedis</taxon>
        <taxon>Mucoromycota</taxon>
        <taxon>Glomeromycotina</taxon>
        <taxon>Glomeromycetes</taxon>
        <taxon>Glomerales</taxon>
        <taxon>Glomeraceae</taxon>
        <taxon>Glomus</taxon>
    </lineage>
</organism>
<accession>A0A397SMD3</accession>
<proteinExistence type="predicted"/>
<dbReference type="InterPro" id="IPR003618">
    <property type="entry name" value="TFIIS_cen_dom"/>
</dbReference>
<dbReference type="Proteomes" id="UP000265703">
    <property type="component" value="Unassembled WGS sequence"/>
</dbReference>
<evidence type="ECO:0000313" key="2">
    <source>
        <dbReference type="EMBL" id="RIA85245.1"/>
    </source>
</evidence>
<gene>
    <name evidence="2" type="ORF">C1645_741734</name>
</gene>
<evidence type="ECO:0000259" key="1">
    <source>
        <dbReference type="PROSITE" id="PS51321"/>
    </source>
</evidence>
<protein>
    <recommendedName>
        <fullName evidence="1">TFIIS central domain-containing protein</fullName>
    </recommendedName>
</protein>
<dbReference type="SUPFAM" id="SSF46942">
    <property type="entry name" value="Elongation factor TFIIS domain 2"/>
    <property type="match status" value="1"/>
</dbReference>
<dbReference type="AlphaFoldDB" id="A0A397SMD3"/>
<sequence length="159" mass="18262">MVENCATNDEPIKFGIKIFYQSLLKVCHEKDDIIKFNMAKLAKKIEKGIFINNGSNHHDNRYKSCCRNKLLNLKRNSEFARKIINGDIKAEDVYKLKDNEMLSWGKYYQNKIKLEKKTENIIRTETDLVPMKLEADGSLGSCLSGGSGGTVWVSRDVRR</sequence>
<comment type="caution">
    <text evidence="2">The sequence shown here is derived from an EMBL/GenBank/DDBJ whole genome shotgun (WGS) entry which is preliminary data.</text>
</comment>
<dbReference type="EMBL" id="QKYT01000437">
    <property type="protein sequence ID" value="RIA85245.1"/>
    <property type="molecule type" value="Genomic_DNA"/>
</dbReference>
<feature type="domain" description="TFIIS central" evidence="1">
    <location>
        <begin position="19"/>
        <end position="129"/>
    </location>
</feature>
<dbReference type="Gene3D" id="1.10.472.30">
    <property type="entry name" value="Transcription elongation factor S-II, central domain"/>
    <property type="match status" value="1"/>
</dbReference>
<dbReference type="PROSITE" id="PS51321">
    <property type="entry name" value="TFIIS_CENTRAL"/>
    <property type="match status" value="1"/>
</dbReference>
<evidence type="ECO:0000313" key="3">
    <source>
        <dbReference type="Proteomes" id="UP000265703"/>
    </source>
</evidence>
<name>A0A397SMD3_9GLOM</name>
<dbReference type="GO" id="GO:0006351">
    <property type="term" value="P:DNA-templated transcription"/>
    <property type="evidence" value="ECO:0007669"/>
    <property type="project" value="InterPro"/>
</dbReference>